<name>A0A8J2Q107_9HEXA</name>
<dbReference type="PANTHER" id="PTHR46170">
    <property type="entry name" value="GATOR COMPLEX PROTEIN WDR59"/>
    <property type="match status" value="1"/>
</dbReference>
<proteinExistence type="predicted"/>
<protein>
    <submittedName>
        <fullName evidence="2">Uncharacterized protein</fullName>
    </submittedName>
</protein>
<dbReference type="GO" id="GO:1904263">
    <property type="term" value="P:positive regulation of TORC1 signaling"/>
    <property type="evidence" value="ECO:0007669"/>
    <property type="project" value="TreeGrafter"/>
</dbReference>
<dbReference type="GO" id="GO:0034198">
    <property type="term" value="P:cellular response to amino acid starvation"/>
    <property type="evidence" value="ECO:0007669"/>
    <property type="project" value="TreeGrafter"/>
</dbReference>
<dbReference type="GO" id="GO:0005774">
    <property type="term" value="C:vacuolar membrane"/>
    <property type="evidence" value="ECO:0007669"/>
    <property type="project" value="TreeGrafter"/>
</dbReference>
<gene>
    <name evidence="2" type="ORF">AFUS01_LOCUS39275</name>
</gene>
<dbReference type="Proteomes" id="UP000708208">
    <property type="component" value="Unassembled WGS sequence"/>
</dbReference>
<evidence type="ECO:0000256" key="1">
    <source>
        <dbReference type="SAM" id="MobiDB-lite"/>
    </source>
</evidence>
<organism evidence="2 3">
    <name type="scientific">Allacma fusca</name>
    <dbReference type="NCBI Taxonomy" id="39272"/>
    <lineage>
        <taxon>Eukaryota</taxon>
        <taxon>Metazoa</taxon>
        <taxon>Ecdysozoa</taxon>
        <taxon>Arthropoda</taxon>
        <taxon>Hexapoda</taxon>
        <taxon>Collembola</taxon>
        <taxon>Symphypleona</taxon>
        <taxon>Sminthuridae</taxon>
        <taxon>Allacma</taxon>
    </lineage>
</organism>
<comment type="caution">
    <text evidence="2">The sequence shown here is derived from an EMBL/GenBank/DDBJ whole genome shotgun (WGS) entry which is preliminary data.</text>
</comment>
<accession>A0A8J2Q107</accession>
<evidence type="ECO:0000313" key="3">
    <source>
        <dbReference type="Proteomes" id="UP000708208"/>
    </source>
</evidence>
<dbReference type="PANTHER" id="PTHR46170:SF1">
    <property type="entry name" value="GATOR COMPLEX PROTEIN WDR59"/>
    <property type="match status" value="1"/>
</dbReference>
<dbReference type="OrthoDB" id="311712at2759"/>
<reference evidence="2" key="1">
    <citation type="submission" date="2021-06" db="EMBL/GenBank/DDBJ databases">
        <authorList>
            <person name="Hodson N. C."/>
            <person name="Mongue J. A."/>
            <person name="Jaron S. K."/>
        </authorList>
    </citation>
    <scope>NUCLEOTIDE SEQUENCE</scope>
</reference>
<keyword evidence="3" id="KW-1185">Reference proteome</keyword>
<sequence length="121" mass="13414">MSGIAQVISGSGPQSLNNNIPPRSASGGSVSKNSILDPKYSHVYDCYKKSYAEILYRWGYLQQRSEVLKCLTEGVDNTFLQKQGVDFVMQCKICDESVRGPFCPKCRKVVSFCAICHIPAK</sequence>
<feature type="region of interest" description="Disordered" evidence="1">
    <location>
        <begin position="1"/>
        <end position="36"/>
    </location>
</feature>
<feature type="compositionally biased region" description="Polar residues" evidence="1">
    <location>
        <begin position="8"/>
        <end position="34"/>
    </location>
</feature>
<dbReference type="AlphaFoldDB" id="A0A8J2Q107"/>
<evidence type="ECO:0000313" key="2">
    <source>
        <dbReference type="EMBL" id="CAG7829411.1"/>
    </source>
</evidence>
<dbReference type="EMBL" id="CAJVCH010551403">
    <property type="protein sequence ID" value="CAG7829411.1"/>
    <property type="molecule type" value="Genomic_DNA"/>
</dbReference>
<dbReference type="InterPro" id="IPR049567">
    <property type="entry name" value="WDR59-like"/>
</dbReference>
<feature type="non-terminal residue" evidence="2">
    <location>
        <position position="1"/>
    </location>
</feature>
<dbReference type="GO" id="GO:0035591">
    <property type="term" value="F:signaling adaptor activity"/>
    <property type="evidence" value="ECO:0007669"/>
    <property type="project" value="TreeGrafter"/>
</dbReference>
<dbReference type="GO" id="GO:0035859">
    <property type="term" value="C:Seh1-associated complex"/>
    <property type="evidence" value="ECO:0007669"/>
    <property type="project" value="TreeGrafter"/>
</dbReference>